<evidence type="ECO:0000313" key="2">
    <source>
        <dbReference type="EMBL" id="OIW30672.1"/>
    </source>
</evidence>
<protein>
    <submittedName>
        <fullName evidence="2">Uncharacterized protein</fullName>
    </submittedName>
</protein>
<name>A0A1J7JLE8_9PEZI</name>
<dbReference type="EMBL" id="KV875096">
    <property type="protein sequence ID" value="OIW30672.1"/>
    <property type="molecule type" value="Genomic_DNA"/>
</dbReference>
<keyword evidence="3" id="KW-1185">Reference proteome</keyword>
<accession>A0A1J7JLE8</accession>
<evidence type="ECO:0000256" key="1">
    <source>
        <dbReference type="SAM" id="MobiDB-lite"/>
    </source>
</evidence>
<dbReference type="InParanoid" id="A0A1J7JLE8"/>
<dbReference type="AlphaFoldDB" id="A0A1J7JLE8"/>
<dbReference type="Proteomes" id="UP000182658">
    <property type="component" value="Unassembled WGS sequence"/>
</dbReference>
<reference evidence="2 3" key="1">
    <citation type="submission" date="2016-10" db="EMBL/GenBank/DDBJ databases">
        <title>Draft genome sequence of Coniochaeta ligniaria NRRL30616, a lignocellulolytic fungus for bioabatement of inhibitors in plant biomass hydrolysates.</title>
        <authorList>
            <consortium name="DOE Joint Genome Institute"/>
            <person name="Jimenez D.J."/>
            <person name="Hector R.E."/>
            <person name="Riley R."/>
            <person name="Sun H."/>
            <person name="Grigoriev I.V."/>
            <person name="Van Elsas J.D."/>
            <person name="Nichols N.N."/>
        </authorList>
    </citation>
    <scope>NUCLEOTIDE SEQUENCE [LARGE SCALE GENOMIC DNA]</scope>
    <source>
        <strain evidence="2 3">NRRL 30616</strain>
    </source>
</reference>
<evidence type="ECO:0000313" key="3">
    <source>
        <dbReference type="Proteomes" id="UP000182658"/>
    </source>
</evidence>
<feature type="region of interest" description="Disordered" evidence="1">
    <location>
        <begin position="1"/>
        <end position="39"/>
    </location>
</feature>
<sequence>MAKTETASSPSSSKDKGKSHRSSGGSNHGPSSQAQKEPRRRELMFFWYCCECGEGPMTKGTDKVCLEVNCQRPMCRNCPTEKKIIYPSD</sequence>
<organism evidence="2 3">
    <name type="scientific">Coniochaeta ligniaria NRRL 30616</name>
    <dbReference type="NCBI Taxonomy" id="1408157"/>
    <lineage>
        <taxon>Eukaryota</taxon>
        <taxon>Fungi</taxon>
        <taxon>Dikarya</taxon>
        <taxon>Ascomycota</taxon>
        <taxon>Pezizomycotina</taxon>
        <taxon>Sordariomycetes</taxon>
        <taxon>Sordariomycetidae</taxon>
        <taxon>Coniochaetales</taxon>
        <taxon>Coniochaetaceae</taxon>
        <taxon>Coniochaeta</taxon>
    </lineage>
</organism>
<feature type="compositionally biased region" description="Polar residues" evidence="1">
    <location>
        <begin position="22"/>
        <end position="35"/>
    </location>
</feature>
<proteinExistence type="predicted"/>
<gene>
    <name evidence="2" type="ORF">CONLIGDRAFT_679441</name>
</gene>